<organism evidence="1">
    <name type="scientific">viral metagenome</name>
    <dbReference type="NCBI Taxonomy" id="1070528"/>
    <lineage>
        <taxon>unclassified sequences</taxon>
        <taxon>metagenomes</taxon>
        <taxon>organismal metagenomes</taxon>
    </lineage>
</organism>
<dbReference type="EMBL" id="MT142656">
    <property type="protein sequence ID" value="QJA86729.1"/>
    <property type="molecule type" value="Genomic_DNA"/>
</dbReference>
<reference evidence="1" key="1">
    <citation type="submission" date="2020-03" db="EMBL/GenBank/DDBJ databases">
        <title>The deep terrestrial virosphere.</title>
        <authorList>
            <person name="Holmfeldt K."/>
            <person name="Nilsson E."/>
            <person name="Simone D."/>
            <person name="Lopez-Fernandez M."/>
            <person name="Wu X."/>
            <person name="de Brujin I."/>
            <person name="Lundin D."/>
            <person name="Andersson A."/>
            <person name="Bertilsson S."/>
            <person name="Dopson M."/>
        </authorList>
    </citation>
    <scope>NUCLEOTIDE SEQUENCE</scope>
    <source>
        <strain evidence="1">MM415B03125</strain>
    </source>
</reference>
<sequence length="113" mass="13185">MNDLLKLTDIIVRAEETYNSYDERKVADKAEVNGLEISTCWSDDMGFETAISDKKDIFYPVERYETREEAIAGHEKWKEKAKTIKKITYLGYGDLIEDEETILERRNNGNKNI</sequence>
<dbReference type="AlphaFoldDB" id="A0A6M3KXK1"/>
<protein>
    <submittedName>
        <fullName evidence="1">Uncharacterized protein</fullName>
    </submittedName>
</protein>
<name>A0A6M3KXK1_9ZZZZ</name>
<proteinExistence type="predicted"/>
<gene>
    <name evidence="1" type="ORF">MM415B03125_0007</name>
</gene>
<accession>A0A6M3KXK1</accession>
<evidence type="ECO:0000313" key="1">
    <source>
        <dbReference type="EMBL" id="QJA86729.1"/>
    </source>
</evidence>